<keyword evidence="1" id="KW-0472">Membrane</keyword>
<dbReference type="RefSeq" id="WP_166035229.1">
    <property type="nucleotide sequence ID" value="NZ_CP049887.1"/>
</dbReference>
<feature type="transmembrane region" description="Helical" evidence="1">
    <location>
        <begin position="127"/>
        <end position="152"/>
    </location>
</feature>
<keyword evidence="3" id="KW-1185">Reference proteome</keyword>
<keyword evidence="1" id="KW-0812">Transmembrane</keyword>
<dbReference type="InterPro" id="IPR008875">
    <property type="entry name" value="TraX"/>
</dbReference>
<protein>
    <submittedName>
        <fullName evidence="2">Fimbrial assembly protein fimC</fullName>
    </submittedName>
</protein>
<name>A0A6G8AVU9_9ENTE</name>
<feature type="transmembrane region" description="Helical" evidence="1">
    <location>
        <begin position="6"/>
        <end position="23"/>
    </location>
</feature>
<dbReference type="Proteomes" id="UP000501747">
    <property type="component" value="Chromosome"/>
</dbReference>
<feature type="transmembrane region" description="Helical" evidence="1">
    <location>
        <begin position="164"/>
        <end position="184"/>
    </location>
</feature>
<feature type="transmembrane region" description="Helical" evidence="1">
    <location>
        <begin position="190"/>
        <end position="210"/>
    </location>
</feature>
<accession>A0A6G8AVU9</accession>
<dbReference type="EMBL" id="CP049887">
    <property type="protein sequence ID" value="QIL49100.1"/>
    <property type="molecule type" value="Genomic_DNA"/>
</dbReference>
<organism evidence="2 3">
    <name type="scientific">Vagococcus hydrophili</name>
    <dbReference type="NCBI Taxonomy" id="2714947"/>
    <lineage>
        <taxon>Bacteria</taxon>
        <taxon>Bacillati</taxon>
        <taxon>Bacillota</taxon>
        <taxon>Bacilli</taxon>
        <taxon>Lactobacillales</taxon>
        <taxon>Enterococcaceae</taxon>
        <taxon>Vagococcus</taxon>
    </lineage>
</organism>
<dbReference type="AlphaFoldDB" id="A0A6G8AVU9"/>
<proteinExistence type="predicted"/>
<evidence type="ECO:0000313" key="3">
    <source>
        <dbReference type="Proteomes" id="UP000501747"/>
    </source>
</evidence>
<dbReference type="Pfam" id="PF05857">
    <property type="entry name" value="TraX"/>
    <property type="match status" value="1"/>
</dbReference>
<sequence length="242" mass="28669">MQKNFNAYQLKLIAILAMIINHFGKAFNLAEISNFLYFLTETIGKLTFPIMAYFLVEGFFYTKNFKKYLLRMALFWLLSIYPFYLLFHSEVSFSPIEFANNIFFTLMLGLIMLKVTDTIYNEWLNLLVIMIFSSLTLYSDWNMIGILMIYGFQKNAGSKDRVKGPCIFITFWLFIMTTFDFIYFPETSHWYIPLTTLGVLLVIPLLLRYTGERGKNTIFTKWSFYVIYPVHLVILIILKNYH</sequence>
<evidence type="ECO:0000313" key="2">
    <source>
        <dbReference type="EMBL" id="QIL49100.1"/>
    </source>
</evidence>
<dbReference type="KEGG" id="vhy:G7082_11675"/>
<feature type="transmembrane region" description="Helical" evidence="1">
    <location>
        <begin position="222"/>
        <end position="241"/>
    </location>
</feature>
<reference evidence="2 3" key="1">
    <citation type="submission" date="2020-03" db="EMBL/GenBank/DDBJ databases">
        <title>Vagococcus sp. nov., isolated from beetles.</title>
        <authorList>
            <person name="Hyun D.-W."/>
            <person name="Bae J.-W."/>
        </authorList>
    </citation>
    <scope>NUCLEOTIDE SEQUENCE [LARGE SCALE GENOMIC DNA]</scope>
    <source>
        <strain evidence="2 3">HDW17B</strain>
    </source>
</reference>
<gene>
    <name evidence="2" type="ORF">G7082_11675</name>
</gene>
<evidence type="ECO:0000256" key="1">
    <source>
        <dbReference type="SAM" id="Phobius"/>
    </source>
</evidence>
<feature type="transmembrane region" description="Helical" evidence="1">
    <location>
        <begin position="35"/>
        <end position="56"/>
    </location>
</feature>
<feature type="transmembrane region" description="Helical" evidence="1">
    <location>
        <begin position="68"/>
        <end position="86"/>
    </location>
</feature>
<keyword evidence="1" id="KW-1133">Transmembrane helix</keyword>